<keyword evidence="2" id="KW-1185">Reference proteome</keyword>
<dbReference type="Proteomes" id="UP001204953">
    <property type="component" value="Unassembled WGS sequence"/>
</dbReference>
<proteinExistence type="predicted"/>
<evidence type="ECO:0000313" key="2">
    <source>
        <dbReference type="Proteomes" id="UP001204953"/>
    </source>
</evidence>
<protein>
    <submittedName>
        <fullName evidence="1">Uncharacterized protein</fullName>
    </submittedName>
</protein>
<evidence type="ECO:0000313" key="1">
    <source>
        <dbReference type="EMBL" id="MCP2731330.1"/>
    </source>
</evidence>
<dbReference type="EMBL" id="JAMZMM010000314">
    <property type="protein sequence ID" value="MCP2731330.1"/>
    <property type="molecule type" value="Genomic_DNA"/>
</dbReference>
<organism evidence="1 2">
    <name type="scientific">Limnofasciculus baicalensis BBK-W-15</name>
    <dbReference type="NCBI Taxonomy" id="2699891"/>
    <lineage>
        <taxon>Bacteria</taxon>
        <taxon>Bacillati</taxon>
        <taxon>Cyanobacteriota</taxon>
        <taxon>Cyanophyceae</taxon>
        <taxon>Coleofasciculales</taxon>
        <taxon>Coleofasciculaceae</taxon>
        <taxon>Limnofasciculus</taxon>
        <taxon>Limnofasciculus baicalensis</taxon>
    </lineage>
</organism>
<sequence length="80" mass="8957">MSKNEYLCQSGMLPFVLTNKQQVSCRVGNSPLEVENLMIMLVGSAHPTVIPDFWLLVVSDWLLVITDNQQPIANNRSPTN</sequence>
<comment type="caution">
    <text evidence="1">The sequence shown here is derived from an EMBL/GenBank/DDBJ whole genome shotgun (WGS) entry which is preliminary data.</text>
</comment>
<accession>A0AAE3GV84</accession>
<gene>
    <name evidence="1" type="ORF">NJ959_23165</name>
</gene>
<dbReference type="RefSeq" id="WP_254014071.1">
    <property type="nucleotide sequence ID" value="NZ_JAMZMM010000314.1"/>
</dbReference>
<name>A0AAE3GV84_9CYAN</name>
<reference evidence="1" key="1">
    <citation type="submission" date="2022-06" db="EMBL/GenBank/DDBJ databases">
        <title>New cyanobacteria of genus Symplocastrum in benthos of Lake Baikal.</title>
        <authorList>
            <person name="Sorokovikova E."/>
            <person name="Tikhonova I."/>
            <person name="Krasnopeev A."/>
            <person name="Evseev P."/>
            <person name="Gladkikh A."/>
            <person name="Belykh O."/>
        </authorList>
    </citation>
    <scope>NUCLEOTIDE SEQUENCE</scope>
    <source>
        <strain evidence="1">BBK-W-15</strain>
    </source>
</reference>
<dbReference type="AlphaFoldDB" id="A0AAE3GV84"/>